<evidence type="ECO:0000256" key="2">
    <source>
        <dbReference type="SAM" id="MobiDB-lite"/>
    </source>
</evidence>
<feature type="region of interest" description="Disordered" evidence="2">
    <location>
        <begin position="1"/>
        <end position="22"/>
    </location>
</feature>
<sequence>MAEHTEATTETTQEVQHDSTETEDNLFHKLYLFSLGLQKDLEESIHKLIERGELVSEEKQKLVDDLVKKAKESTGSFEKKLEDLLTSTLESMNFATRDKHDQLEKRVQILERKILELESRLHDVQSPQH</sequence>
<dbReference type="EMBL" id="PDPS01000025">
    <property type="protein sequence ID" value="PID57691.1"/>
    <property type="molecule type" value="Genomic_DNA"/>
</dbReference>
<organism evidence="3 4">
    <name type="scientific">candidate division KSB3 bacterium</name>
    <dbReference type="NCBI Taxonomy" id="2044937"/>
    <lineage>
        <taxon>Bacteria</taxon>
        <taxon>candidate division KSB3</taxon>
    </lineage>
</organism>
<evidence type="ECO:0000256" key="1">
    <source>
        <dbReference type="SAM" id="Coils"/>
    </source>
</evidence>
<keyword evidence="1" id="KW-0175">Coiled coil</keyword>
<dbReference type="Proteomes" id="UP000229740">
    <property type="component" value="Unassembled WGS sequence"/>
</dbReference>
<comment type="caution">
    <text evidence="3">The sequence shown here is derived from an EMBL/GenBank/DDBJ whole genome shotgun (WGS) entry which is preliminary data.</text>
</comment>
<dbReference type="PANTHER" id="PTHR38664:SF1">
    <property type="entry name" value="SLR0058 PROTEIN"/>
    <property type="match status" value="1"/>
</dbReference>
<accession>A0A2G6E7F3</accession>
<name>A0A2G6E7F3_9BACT</name>
<dbReference type="AlphaFoldDB" id="A0A2G6E7F3"/>
<dbReference type="PANTHER" id="PTHR38664">
    <property type="entry name" value="SLR0058 PROTEIN"/>
    <property type="match status" value="1"/>
</dbReference>
<evidence type="ECO:0000313" key="4">
    <source>
        <dbReference type="Proteomes" id="UP000229740"/>
    </source>
</evidence>
<dbReference type="InterPro" id="IPR008769">
    <property type="entry name" value="PhaF_PhaI"/>
</dbReference>
<evidence type="ECO:0000313" key="3">
    <source>
        <dbReference type="EMBL" id="PID57691.1"/>
    </source>
</evidence>
<reference evidence="3 4" key="1">
    <citation type="submission" date="2017-10" db="EMBL/GenBank/DDBJ databases">
        <title>Novel microbial diversity and functional potential in the marine mammal oral microbiome.</title>
        <authorList>
            <person name="Dudek N.K."/>
            <person name="Sun C.L."/>
            <person name="Burstein D."/>
            <person name="Kantor R.S."/>
            <person name="Aliaga Goltsman D.S."/>
            <person name="Bik E.M."/>
            <person name="Thomas B.C."/>
            <person name="Banfield J.F."/>
            <person name="Relman D.A."/>
        </authorList>
    </citation>
    <scope>NUCLEOTIDE SEQUENCE [LARGE SCALE GENOMIC DNA]</scope>
    <source>
        <strain evidence="3">DOLZORAL124_49_17</strain>
    </source>
</reference>
<gene>
    <name evidence="3" type="ORF">CSB45_05505</name>
</gene>
<proteinExistence type="predicted"/>
<protein>
    <submittedName>
        <fullName evidence="3">Uncharacterized protein</fullName>
    </submittedName>
</protein>
<feature type="coiled-coil region" evidence="1">
    <location>
        <begin position="93"/>
        <end position="120"/>
    </location>
</feature>